<organism evidence="1 2">
    <name type="scientific">Anaerospora hongkongensis</name>
    <dbReference type="NCBI Taxonomy" id="244830"/>
    <lineage>
        <taxon>Bacteria</taxon>
        <taxon>Bacillati</taxon>
        <taxon>Bacillota</taxon>
        <taxon>Negativicutes</taxon>
        <taxon>Selenomonadales</taxon>
        <taxon>Sporomusaceae</taxon>
        <taxon>Anaerospora</taxon>
    </lineage>
</organism>
<reference evidence="1 2" key="1">
    <citation type="submission" date="2019-03" db="EMBL/GenBank/DDBJ databases">
        <title>Genomic Encyclopedia of Type Strains, Phase IV (KMG-IV): sequencing the most valuable type-strain genomes for metagenomic binning, comparative biology and taxonomic classification.</title>
        <authorList>
            <person name="Goeker M."/>
        </authorList>
    </citation>
    <scope>NUCLEOTIDE SEQUENCE [LARGE SCALE GENOMIC DNA]</scope>
    <source>
        <strain evidence="1 2">DSM 15969</strain>
    </source>
</reference>
<dbReference type="AlphaFoldDB" id="A0A4R1PXX1"/>
<dbReference type="Proteomes" id="UP000295063">
    <property type="component" value="Unassembled WGS sequence"/>
</dbReference>
<keyword evidence="2" id="KW-1185">Reference proteome</keyword>
<dbReference type="OrthoDB" id="9795264at2"/>
<evidence type="ECO:0000313" key="1">
    <source>
        <dbReference type="EMBL" id="TCL36102.1"/>
    </source>
</evidence>
<sequence>MAKTLQMVFRDAAGKECTLSLVDPKADLTLAQVNEAMTEIVSRNIFTSKNGDYVQIADARILSRDTVTLA</sequence>
<comment type="caution">
    <text evidence="1">The sequence shown here is derived from an EMBL/GenBank/DDBJ whole genome shotgun (WGS) entry which is preliminary data.</text>
</comment>
<dbReference type="Pfam" id="PF11148">
    <property type="entry name" value="DUF2922"/>
    <property type="match status" value="1"/>
</dbReference>
<dbReference type="InterPro" id="IPR021321">
    <property type="entry name" value="DUF2922"/>
</dbReference>
<accession>A0A4R1PXX1</accession>
<dbReference type="RefSeq" id="WP_132081731.1">
    <property type="nucleotide sequence ID" value="NZ_SLUI01000009.1"/>
</dbReference>
<gene>
    <name evidence="1" type="ORF">EV210_10951</name>
</gene>
<evidence type="ECO:0000313" key="2">
    <source>
        <dbReference type="Proteomes" id="UP000295063"/>
    </source>
</evidence>
<protein>
    <submittedName>
        <fullName evidence="1">DUF2922 family protein</fullName>
    </submittedName>
</protein>
<dbReference type="EMBL" id="SLUI01000009">
    <property type="protein sequence ID" value="TCL36102.1"/>
    <property type="molecule type" value="Genomic_DNA"/>
</dbReference>
<name>A0A4R1PXX1_9FIRM</name>
<proteinExistence type="predicted"/>